<dbReference type="KEGG" id="tni:TVNIR_3038"/>
<dbReference type="HOGENOM" id="CLU_1795597_0_0_6"/>
<proteinExistence type="predicted"/>
<evidence type="ECO:0000313" key="3">
    <source>
        <dbReference type="Proteomes" id="UP000010809"/>
    </source>
</evidence>
<dbReference type="InterPro" id="IPR015899">
    <property type="entry name" value="UDP-GalPyranose_mutase_C"/>
</dbReference>
<feature type="domain" description="UDP-galactopyranose mutase C-terminal" evidence="1">
    <location>
        <begin position="55"/>
        <end position="110"/>
    </location>
</feature>
<evidence type="ECO:0000313" key="2">
    <source>
        <dbReference type="EMBL" id="AGA34675.1"/>
    </source>
</evidence>
<gene>
    <name evidence="2" type="ordered locus">TVNIR_3038</name>
</gene>
<dbReference type="EMBL" id="CP003989">
    <property type="protein sequence ID" value="AGA34675.1"/>
    <property type="molecule type" value="Genomic_DNA"/>
</dbReference>
<dbReference type="RefSeq" id="WP_015259783.1">
    <property type="nucleotide sequence ID" value="NC_019902.2"/>
</dbReference>
<organism evidence="2 3">
    <name type="scientific">Thioalkalivibrio nitratireducens (strain DSM 14787 / UNIQEM 213 / ALEN2)</name>
    <dbReference type="NCBI Taxonomy" id="1255043"/>
    <lineage>
        <taxon>Bacteria</taxon>
        <taxon>Pseudomonadati</taxon>
        <taxon>Pseudomonadota</taxon>
        <taxon>Gammaproteobacteria</taxon>
        <taxon>Chromatiales</taxon>
        <taxon>Ectothiorhodospiraceae</taxon>
        <taxon>Thioalkalivibrio</taxon>
    </lineage>
</organism>
<reference evidence="2" key="1">
    <citation type="submission" date="2015-12" db="EMBL/GenBank/DDBJ databases">
        <authorList>
            <person name="Tikhonova T.V."/>
            <person name="Pavlov A.R."/>
            <person name="Beletsky A.V."/>
            <person name="Mardanov A.V."/>
            <person name="Sorokin D.Y."/>
            <person name="Ravin N.V."/>
            <person name="Popov V.O."/>
        </authorList>
    </citation>
    <scope>NUCLEOTIDE SEQUENCE</scope>
    <source>
        <strain evidence="2">DSM 14787</strain>
    </source>
</reference>
<name>L0E0D7_THIND</name>
<sequence length="144" mass="16369">MKFLVDGRHENWPVARSCIRRLVEGGWDPAFAGTPANCEEAWLALMPRAVAARVRGTLLTREVPFTPEDPDAYEYPCPDEANARHYRKCSARACQNPRLLICGRLGEYRYYGYGPGHRTRPGTRRPLAERRGAWLRLPGTQAGW</sequence>
<keyword evidence="3" id="KW-1185">Reference proteome</keyword>
<dbReference type="STRING" id="1255043.TVNIR_3038"/>
<dbReference type="eggNOG" id="COG0562">
    <property type="taxonomic scope" value="Bacteria"/>
</dbReference>
<protein>
    <recommendedName>
        <fullName evidence="1">UDP-galactopyranose mutase C-terminal domain-containing protein</fullName>
    </recommendedName>
</protein>
<accession>L0E0D7</accession>
<dbReference type="Pfam" id="PF03275">
    <property type="entry name" value="GLF"/>
    <property type="match status" value="1"/>
</dbReference>
<dbReference type="GO" id="GO:0008767">
    <property type="term" value="F:UDP-galactopyranose mutase activity"/>
    <property type="evidence" value="ECO:0007669"/>
    <property type="project" value="InterPro"/>
</dbReference>
<evidence type="ECO:0000259" key="1">
    <source>
        <dbReference type="Pfam" id="PF03275"/>
    </source>
</evidence>
<dbReference type="AlphaFoldDB" id="L0E0D7"/>
<dbReference type="Proteomes" id="UP000010809">
    <property type="component" value="Chromosome"/>
</dbReference>
<dbReference type="OrthoDB" id="9815989at2"/>
<dbReference type="PATRIC" id="fig|1255043.3.peg.3065"/>